<dbReference type="NCBIfam" id="NF008653">
    <property type="entry name" value="PRK11650.1"/>
    <property type="match status" value="1"/>
</dbReference>
<keyword evidence="4" id="KW-0762">Sugar transport</keyword>
<dbReference type="PROSITE" id="PS50893">
    <property type="entry name" value="ABC_TRANSPORTER_2"/>
    <property type="match status" value="1"/>
</dbReference>
<evidence type="ECO:0000313" key="11">
    <source>
        <dbReference type="Proteomes" id="UP000029273"/>
    </source>
</evidence>
<dbReference type="InterPro" id="IPR017871">
    <property type="entry name" value="ABC_transporter-like_CS"/>
</dbReference>
<gene>
    <name evidence="10" type="ORF">Thpro_020394</name>
</gene>
<evidence type="ECO:0000256" key="4">
    <source>
        <dbReference type="ARBA" id="ARBA00022597"/>
    </source>
</evidence>
<keyword evidence="3" id="KW-0997">Cell inner membrane</keyword>
<dbReference type="GO" id="GO:0015794">
    <property type="term" value="P:glycerol-3-phosphate transmembrane transport"/>
    <property type="evidence" value="ECO:0007669"/>
    <property type="project" value="TreeGrafter"/>
</dbReference>
<dbReference type="InterPro" id="IPR027417">
    <property type="entry name" value="P-loop_NTPase"/>
</dbReference>
<dbReference type="GO" id="GO:0055052">
    <property type="term" value="C:ATP-binding cassette (ABC) transporter complex, substrate-binding subunit-containing"/>
    <property type="evidence" value="ECO:0007669"/>
    <property type="project" value="TreeGrafter"/>
</dbReference>
<dbReference type="AlphaFoldDB" id="A0A1A6C7Y3"/>
<dbReference type="Pfam" id="PF17912">
    <property type="entry name" value="OB_MalK"/>
    <property type="match status" value="1"/>
</dbReference>
<dbReference type="Gene3D" id="2.40.50.100">
    <property type="match status" value="1"/>
</dbReference>
<accession>A0A1A6C7Y3</accession>
<evidence type="ECO:0000256" key="5">
    <source>
        <dbReference type="ARBA" id="ARBA00022741"/>
    </source>
</evidence>
<evidence type="ECO:0000256" key="8">
    <source>
        <dbReference type="ARBA" id="ARBA00023136"/>
    </source>
</evidence>
<organism evidence="10 11">
    <name type="scientific">Acidihalobacter prosperus</name>
    <dbReference type="NCBI Taxonomy" id="160660"/>
    <lineage>
        <taxon>Bacteria</taxon>
        <taxon>Pseudomonadati</taxon>
        <taxon>Pseudomonadota</taxon>
        <taxon>Gammaproteobacteria</taxon>
        <taxon>Chromatiales</taxon>
        <taxon>Ectothiorhodospiraceae</taxon>
        <taxon>Acidihalobacter</taxon>
    </lineage>
</organism>
<dbReference type="Gene3D" id="3.40.50.300">
    <property type="entry name" value="P-loop containing nucleotide triphosphate hydrolases"/>
    <property type="match status" value="1"/>
</dbReference>
<dbReference type="GO" id="GO:0005524">
    <property type="term" value="F:ATP binding"/>
    <property type="evidence" value="ECO:0007669"/>
    <property type="project" value="UniProtKB-KW"/>
</dbReference>
<keyword evidence="7" id="KW-1278">Translocase</keyword>
<dbReference type="OrthoDB" id="9802264at2"/>
<dbReference type="SUPFAM" id="SSF50331">
    <property type="entry name" value="MOP-like"/>
    <property type="match status" value="1"/>
</dbReference>
<dbReference type="InterPro" id="IPR040582">
    <property type="entry name" value="OB_MalK-like"/>
</dbReference>
<dbReference type="GO" id="GO:0016887">
    <property type="term" value="F:ATP hydrolysis activity"/>
    <property type="evidence" value="ECO:0007669"/>
    <property type="project" value="InterPro"/>
</dbReference>
<dbReference type="CDD" id="cd03301">
    <property type="entry name" value="ABC_MalK_N"/>
    <property type="match status" value="1"/>
</dbReference>
<keyword evidence="8" id="KW-0472">Membrane</keyword>
<dbReference type="PANTHER" id="PTHR43875:SF12">
    <property type="entry name" value="SN-GLYCEROL-3-PHOSPHATE IMPORT ATP-BINDING PROTEIN UGPC"/>
    <property type="match status" value="1"/>
</dbReference>
<dbReference type="PROSITE" id="PS00211">
    <property type="entry name" value="ABC_TRANSPORTER_1"/>
    <property type="match status" value="1"/>
</dbReference>
<protein>
    <recommendedName>
        <fullName evidence="9">ABC transporter domain-containing protein</fullName>
    </recommendedName>
</protein>
<evidence type="ECO:0000256" key="2">
    <source>
        <dbReference type="ARBA" id="ARBA00022475"/>
    </source>
</evidence>
<dbReference type="Gene3D" id="2.40.50.140">
    <property type="entry name" value="Nucleic acid-binding proteins"/>
    <property type="match status" value="1"/>
</dbReference>
<sequence>MASVNLKGLSKYFGESRIIESLDLDVLDGEFLVIVGPSGCGKSTLLRILAGLDVPTAGDIDIGGRRVNDLDPRRRDIAMVFQSYALYPHMSVYKNMAYGLKLRGLSRPAIAQRVDWVAKLLGLEALLSRKPRELSGGQRQRVAMGRAIVREPEVFLFDEPLSNLDAQLRAQVRLDIKRLHQQIGTTTLYVTHDQIEAMTLAHRIVVMNQGRVEQIGTPVEIYERPASTFVAGFLGSPPMNLLRASLDGEGRRIRLKGGAELGLTQPISVSGAEVWLGVRPEDMEPIEANQAGLTFALELYEPLGGETLLHGTLDTQPVTVRMREFDAHTVSACMRFRAKRWHLFAADGRRLEASPVPIP</sequence>
<dbReference type="GO" id="GO:0001407">
    <property type="term" value="P:glycerophosphodiester transmembrane transport"/>
    <property type="evidence" value="ECO:0007669"/>
    <property type="project" value="TreeGrafter"/>
</dbReference>
<dbReference type="InterPro" id="IPR047641">
    <property type="entry name" value="ABC_transpr_MalK/UgpC-like"/>
</dbReference>
<dbReference type="SMART" id="SM00382">
    <property type="entry name" value="AAA"/>
    <property type="match status" value="1"/>
</dbReference>
<dbReference type="GO" id="GO:0008643">
    <property type="term" value="P:carbohydrate transport"/>
    <property type="evidence" value="ECO:0007669"/>
    <property type="project" value="InterPro"/>
</dbReference>
<keyword evidence="2" id="KW-1003">Cell membrane</keyword>
<evidence type="ECO:0000256" key="7">
    <source>
        <dbReference type="ARBA" id="ARBA00022967"/>
    </source>
</evidence>
<keyword evidence="1" id="KW-0813">Transport</keyword>
<comment type="caution">
    <text evidence="10">The sequence shown here is derived from an EMBL/GenBank/DDBJ whole genome shotgun (WGS) entry which is preliminary data.</text>
</comment>
<dbReference type="InterPro" id="IPR012340">
    <property type="entry name" value="NA-bd_OB-fold"/>
</dbReference>
<evidence type="ECO:0000256" key="3">
    <source>
        <dbReference type="ARBA" id="ARBA00022519"/>
    </source>
</evidence>
<dbReference type="InterPro" id="IPR015855">
    <property type="entry name" value="ABC_transpr_MalK-like"/>
</dbReference>
<dbReference type="PANTHER" id="PTHR43875">
    <property type="entry name" value="MALTODEXTRIN IMPORT ATP-BINDING PROTEIN MSMX"/>
    <property type="match status" value="1"/>
</dbReference>
<evidence type="ECO:0000256" key="1">
    <source>
        <dbReference type="ARBA" id="ARBA00022448"/>
    </source>
</evidence>
<evidence type="ECO:0000313" key="10">
    <source>
        <dbReference type="EMBL" id="OBS10678.1"/>
    </source>
</evidence>
<dbReference type="InterPro" id="IPR008995">
    <property type="entry name" value="Mo/tungstate-bd_C_term_dom"/>
</dbReference>
<reference evidence="10 11" key="1">
    <citation type="journal article" date="2014" name="Genome Announc.">
        <title>Draft Genome Sequence of the Iron-Oxidizing, Acidophilic, and Halotolerant 'Thiobacillus prosperus' Type Strain DSM 5130.</title>
        <authorList>
            <person name="Ossandon F.J."/>
            <person name="Cardenas J.P."/>
            <person name="Corbett M."/>
            <person name="Quatrini R."/>
            <person name="Holmes D.S."/>
            <person name="Watkin E."/>
        </authorList>
    </citation>
    <scope>NUCLEOTIDE SEQUENCE [LARGE SCALE GENOMIC DNA]</scope>
    <source>
        <strain evidence="10 11">DSM 5130</strain>
    </source>
</reference>
<dbReference type="EMBL" id="JQSG02000001">
    <property type="protein sequence ID" value="OBS10678.1"/>
    <property type="molecule type" value="Genomic_DNA"/>
</dbReference>
<dbReference type="FunFam" id="3.40.50.300:FF:000042">
    <property type="entry name" value="Maltose/maltodextrin ABC transporter, ATP-binding protein"/>
    <property type="match status" value="1"/>
</dbReference>
<dbReference type="InterPro" id="IPR003593">
    <property type="entry name" value="AAA+_ATPase"/>
</dbReference>
<dbReference type="InterPro" id="IPR003439">
    <property type="entry name" value="ABC_transporter-like_ATP-bd"/>
</dbReference>
<keyword evidence="5" id="KW-0547">Nucleotide-binding</keyword>
<keyword evidence="11" id="KW-1185">Reference proteome</keyword>
<dbReference type="SUPFAM" id="SSF52540">
    <property type="entry name" value="P-loop containing nucleoside triphosphate hydrolases"/>
    <property type="match status" value="1"/>
</dbReference>
<dbReference type="GO" id="GO:0140359">
    <property type="term" value="F:ABC-type transporter activity"/>
    <property type="evidence" value="ECO:0007669"/>
    <property type="project" value="InterPro"/>
</dbReference>
<dbReference type="Pfam" id="PF00005">
    <property type="entry name" value="ABC_tran"/>
    <property type="match status" value="1"/>
</dbReference>
<proteinExistence type="predicted"/>
<evidence type="ECO:0000256" key="6">
    <source>
        <dbReference type="ARBA" id="ARBA00022840"/>
    </source>
</evidence>
<evidence type="ECO:0000259" key="9">
    <source>
        <dbReference type="PROSITE" id="PS50893"/>
    </source>
</evidence>
<feature type="domain" description="ABC transporter" evidence="9">
    <location>
        <begin position="4"/>
        <end position="234"/>
    </location>
</feature>
<dbReference type="Proteomes" id="UP000029273">
    <property type="component" value="Unassembled WGS sequence"/>
</dbReference>
<keyword evidence="6" id="KW-0067">ATP-binding</keyword>
<name>A0A1A6C7Y3_9GAMM</name>